<dbReference type="AlphaFoldDB" id="Q0W1S9"/>
<dbReference type="STRING" id="351160.RCIX2615"/>
<reference evidence="1 2" key="1">
    <citation type="journal article" date="2006" name="Science">
        <title>Genome of rice cluster I archaea -- the key methane producers in the rice rhizosphere.</title>
        <authorList>
            <person name="Erkel C."/>
            <person name="Kube M."/>
            <person name="Reinhardt R."/>
            <person name="Liesack W."/>
        </authorList>
    </citation>
    <scope>NUCLEOTIDE SEQUENCE [LARGE SCALE GENOMIC DNA]</scope>
    <source>
        <strain evidence="2">DSM 22066 / NBRC 105507 / MRE50</strain>
    </source>
</reference>
<dbReference type="GeneID" id="5144993"/>
<proteinExistence type="predicted"/>
<gene>
    <name evidence="1" type="ORF">RCIX2615</name>
</gene>
<protein>
    <submittedName>
        <fullName evidence="1">Uncharacterized protein</fullName>
    </submittedName>
</protein>
<dbReference type="KEGG" id="rci:RCIX2615"/>
<accession>Q0W1S9</accession>
<name>Q0W1S9_METAR</name>
<dbReference type="Proteomes" id="UP000000663">
    <property type="component" value="Chromosome"/>
</dbReference>
<organism evidence="1 2">
    <name type="scientific">Methanocella arvoryzae (strain DSM 22066 / NBRC 105507 / MRE50)</name>
    <dbReference type="NCBI Taxonomy" id="351160"/>
    <lineage>
        <taxon>Archaea</taxon>
        <taxon>Methanobacteriati</taxon>
        <taxon>Methanobacteriota</taxon>
        <taxon>Stenosarchaea group</taxon>
        <taxon>Methanomicrobia</taxon>
        <taxon>Methanocellales</taxon>
        <taxon>Methanocellaceae</taxon>
        <taxon>Methanocella</taxon>
    </lineage>
</organism>
<sequence length="165" mass="18818">MADDIDKEVLKQQVLEFISGKKGHIADLDEVLDLIGGDRERARTLLDAIAEDGEISIVLDSVMLNSDRYLPKVRCLICDRAVSRDDLVPFYREKHFPFVSWGFHKDCLEGGALDEMLSSGMFRMKDGKIYPNYEYGEGKNPVTIAIKYLRSEDFLYSLELKSSED</sequence>
<dbReference type="EMBL" id="AM114193">
    <property type="protein sequence ID" value="CAJ37664.1"/>
    <property type="molecule type" value="Genomic_DNA"/>
</dbReference>
<evidence type="ECO:0000313" key="2">
    <source>
        <dbReference type="Proteomes" id="UP000000663"/>
    </source>
</evidence>
<keyword evidence="2" id="KW-1185">Reference proteome</keyword>
<evidence type="ECO:0000313" key="1">
    <source>
        <dbReference type="EMBL" id="CAJ37664.1"/>
    </source>
</evidence>
<dbReference type="RefSeq" id="WP_012034921.1">
    <property type="nucleotide sequence ID" value="NC_009464.1"/>
</dbReference>